<name>A0A6S6TCJ3_9BACT</name>
<accession>A0A6S6TCJ3</accession>
<evidence type="ECO:0000313" key="1">
    <source>
        <dbReference type="EMBL" id="CAA6817064.1"/>
    </source>
</evidence>
<organism evidence="1">
    <name type="scientific">uncultured Sulfurovum sp</name>
    <dbReference type="NCBI Taxonomy" id="269237"/>
    <lineage>
        <taxon>Bacteria</taxon>
        <taxon>Pseudomonadati</taxon>
        <taxon>Campylobacterota</taxon>
        <taxon>Epsilonproteobacteria</taxon>
        <taxon>Campylobacterales</taxon>
        <taxon>Sulfurovaceae</taxon>
        <taxon>Sulfurovum</taxon>
        <taxon>environmental samples</taxon>
    </lineage>
</organism>
<dbReference type="AlphaFoldDB" id="A0A6S6TCJ3"/>
<gene>
    <name evidence="1" type="ORF">HELGO_WM98563</name>
</gene>
<reference evidence="1" key="1">
    <citation type="submission" date="2020-01" db="EMBL/GenBank/DDBJ databases">
        <authorList>
            <person name="Meier V. D."/>
            <person name="Meier V D."/>
        </authorList>
    </citation>
    <scope>NUCLEOTIDE SEQUENCE</scope>
    <source>
        <strain evidence="1">HLG_WM_MAG_01</strain>
    </source>
</reference>
<dbReference type="EMBL" id="CACVAS010000099">
    <property type="protein sequence ID" value="CAA6817064.1"/>
    <property type="molecule type" value="Genomic_DNA"/>
</dbReference>
<sequence length="53" mass="6087">MSIFLKEIHEECAKVFEEELVEDSGRTLACEIYDVMVNGNEEYENCIGEISIN</sequence>
<protein>
    <submittedName>
        <fullName evidence="1">Uncharacterized protein</fullName>
    </submittedName>
</protein>
<proteinExistence type="predicted"/>